<feature type="region of interest" description="Disordered" evidence="1">
    <location>
        <begin position="67"/>
        <end position="100"/>
    </location>
</feature>
<name>A0A9W6WTF6_9STRA</name>
<comment type="caution">
    <text evidence="2">The sequence shown here is derived from an EMBL/GenBank/DDBJ whole genome shotgun (WGS) entry which is preliminary data.</text>
</comment>
<evidence type="ECO:0000313" key="3">
    <source>
        <dbReference type="Proteomes" id="UP001165121"/>
    </source>
</evidence>
<dbReference type="EMBL" id="BSXT01000036">
    <property type="protein sequence ID" value="GMF15537.1"/>
    <property type="molecule type" value="Genomic_DNA"/>
</dbReference>
<protein>
    <submittedName>
        <fullName evidence="2">Unnamed protein product</fullName>
    </submittedName>
</protein>
<dbReference type="Proteomes" id="UP001165121">
    <property type="component" value="Unassembled WGS sequence"/>
</dbReference>
<sequence length="100" mass="11385">MFEHFLEPLPAAPVNAEKNYTMHNVVRPYVTEEFRDDEIYAALSKEQDDSAKAAKQSRRQHRVAMVIAAKENQDKRSRGVRSEEDEAPMAKAKPSKAVQV</sequence>
<evidence type="ECO:0000313" key="2">
    <source>
        <dbReference type="EMBL" id="GMF15537.1"/>
    </source>
</evidence>
<dbReference type="AlphaFoldDB" id="A0A9W6WTF6"/>
<keyword evidence="3" id="KW-1185">Reference proteome</keyword>
<feature type="compositionally biased region" description="Basic and acidic residues" evidence="1">
    <location>
        <begin position="71"/>
        <end position="82"/>
    </location>
</feature>
<accession>A0A9W6WTF6</accession>
<organism evidence="2 3">
    <name type="scientific">Phytophthora fragariaefolia</name>
    <dbReference type="NCBI Taxonomy" id="1490495"/>
    <lineage>
        <taxon>Eukaryota</taxon>
        <taxon>Sar</taxon>
        <taxon>Stramenopiles</taxon>
        <taxon>Oomycota</taxon>
        <taxon>Peronosporomycetes</taxon>
        <taxon>Peronosporales</taxon>
        <taxon>Peronosporaceae</taxon>
        <taxon>Phytophthora</taxon>
    </lineage>
</organism>
<dbReference type="OrthoDB" id="129154at2759"/>
<evidence type="ECO:0000256" key="1">
    <source>
        <dbReference type="SAM" id="MobiDB-lite"/>
    </source>
</evidence>
<reference evidence="2" key="1">
    <citation type="submission" date="2023-04" db="EMBL/GenBank/DDBJ databases">
        <title>Phytophthora fragariaefolia NBRC 109709.</title>
        <authorList>
            <person name="Ichikawa N."/>
            <person name="Sato H."/>
            <person name="Tonouchi N."/>
        </authorList>
    </citation>
    <scope>NUCLEOTIDE SEQUENCE</scope>
    <source>
        <strain evidence="2">NBRC 109709</strain>
    </source>
</reference>
<gene>
    <name evidence="2" type="ORF">Pfra01_000046300</name>
</gene>
<proteinExistence type="predicted"/>